<gene>
    <name evidence="2" type="ORF">LPC04_21295</name>
</gene>
<organism evidence="2 3">
    <name type="scientific">Scleromatobacter humisilvae</name>
    <dbReference type="NCBI Taxonomy" id="2897159"/>
    <lineage>
        <taxon>Bacteria</taxon>
        <taxon>Pseudomonadati</taxon>
        <taxon>Pseudomonadota</taxon>
        <taxon>Betaproteobacteria</taxon>
        <taxon>Burkholderiales</taxon>
        <taxon>Sphaerotilaceae</taxon>
        <taxon>Scleromatobacter</taxon>
    </lineage>
</organism>
<evidence type="ECO:0008006" key="4">
    <source>
        <dbReference type="Google" id="ProtNLM"/>
    </source>
</evidence>
<accession>A0A9X2C3Y1</accession>
<feature type="signal peptide" evidence="1">
    <location>
        <begin position="1"/>
        <end position="21"/>
    </location>
</feature>
<reference evidence="2" key="1">
    <citation type="submission" date="2021-11" db="EMBL/GenBank/DDBJ databases">
        <title>BS-T2-15 a new species belonging to the Comamonadaceae family isolated from the soil of a French oak forest.</title>
        <authorList>
            <person name="Mieszkin S."/>
            <person name="Alain K."/>
        </authorList>
    </citation>
    <scope>NUCLEOTIDE SEQUENCE</scope>
    <source>
        <strain evidence="2">BS-T2-15</strain>
    </source>
</reference>
<evidence type="ECO:0000313" key="3">
    <source>
        <dbReference type="Proteomes" id="UP001139353"/>
    </source>
</evidence>
<keyword evidence="1" id="KW-0732">Signal</keyword>
<evidence type="ECO:0000256" key="1">
    <source>
        <dbReference type="SAM" id="SignalP"/>
    </source>
</evidence>
<dbReference type="AlphaFoldDB" id="A0A9X2C3Y1"/>
<keyword evidence="3" id="KW-1185">Reference proteome</keyword>
<dbReference type="PROSITE" id="PS51257">
    <property type="entry name" value="PROKAR_LIPOPROTEIN"/>
    <property type="match status" value="1"/>
</dbReference>
<dbReference type="RefSeq" id="WP_275684287.1">
    <property type="nucleotide sequence ID" value="NZ_JAJLJH010000007.1"/>
</dbReference>
<name>A0A9X2C3Y1_9BURK</name>
<feature type="chain" id="PRO_5040802728" description="Glycine zipper 2TM domain-containing protein" evidence="1">
    <location>
        <begin position="22"/>
        <end position="175"/>
    </location>
</feature>
<dbReference type="EMBL" id="JAJLJH010000007">
    <property type="protein sequence ID" value="MCK9688250.1"/>
    <property type="molecule type" value="Genomic_DNA"/>
</dbReference>
<sequence>MFKQFALVATVAGAVSLTGCAVAPANSVSAYDAQRMSTVVDATVLSVTPVTIQGRDTGVGTVSGAVIGGIAGSNVGGPRTGGIVGIAGAVVGGLVGNAVERDASQRQGVQILVQLKNGDRRSVVQAAGPEVFAAGEPVIMVTTGGRTRVMPAPPVTTGSTAPTAYPTAYPVPAQQ</sequence>
<proteinExistence type="predicted"/>
<evidence type="ECO:0000313" key="2">
    <source>
        <dbReference type="EMBL" id="MCK9688250.1"/>
    </source>
</evidence>
<protein>
    <recommendedName>
        <fullName evidence="4">Glycine zipper 2TM domain-containing protein</fullName>
    </recommendedName>
</protein>
<dbReference type="Proteomes" id="UP001139353">
    <property type="component" value="Unassembled WGS sequence"/>
</dbReference>
<comment type="caution">
    <text evidence="2">The sequence shown here is derived from an EMBL/GenBank/DDBJ whole genome shotgun (WGS) entry which is preliminary data.</text>
</comment>